<geneLocation type="plasmid" evidence="3 4">
    <name>pHsw1</name>
</geneLocation>
<sequence length="109" mass="11050">MLTLRSLSLTFLGLLTGFAAAAQSAPTAGPTPTTILSWVTWTAAGVVLLMAIITAGSVTSAAKSQYEAPQAEPEANATRATVVADVASSQAAPAEMAPVQITAQEEIYA</sequence>
<name>W8EQ99_9BACT</name>
<feature type="chain" id="PRO_5004909957" description="Secreted protein" evidence="2">
    <location>
        <begin position="22"/>
        <end position="109"/>
    </location>
</feature>
<dbReference type="KEGG" id="hsw:Hsw_PA0016"/>
<evidence type="ECO:0000313" key="3">
    <source>
        <dbReference type="EMBL" id="AHJ95349.1"/>
    </source>
</evidence>
<proteinExistence type="predicted"/>
<keyword evidence="4" id="KW-1185">Reference proteome</keyword>
<dbReference type="Proteomes" id="UP000019423">
    <property type="component" value="Plasmid pHsw1"/>
</dbReference>
<reference evidence="3 4" key="1">
    <citation type="submission" date="2014-01" db="EMBL/GenBank/DDBJ databases">
        <title>Complete sequence of plasmid1 of ionizing-radiation resistance bacterium Hymenobacter swuensis DY53.</title>
        <authorList>
            <person name="Jung J.-H."/>
            <person name="Jeong S.-W."/>
            <person name="Joe M.-H."/>
            <person name="Cho y.-j."/>
            <person name="Kim M.-K."/>
            <person name="Lim S.-Y."/>
        </authorList>
    </citation>
    <scope>NUCLEOTIDE SEQUENCE [LARGE SCALE GENOMIC DNA]</scope>
    <source>
        <strain evidence="3 4">DY53</strain>
        <plasmid evidence="3 4">pHsw1</plasmid>
    </source>
</reference>
<keyword evidence="1" id="KW-0472">Membrane</keyword>
<keyword evidence="1" id="KW-1133">Transmembrane helix</keyword>
<protein>
    <recommendedName>
        <fullName evidence="5">Secreted protein</fullName>
    </recommendedName>
</protein>
<keyword evidence="2" id="KW-0732">Signal</keyword>
<evidence type="ECO:0000256" key="2">
    <source>
        <dbReference type="SAM" id="SignalP"/>
    </source>
</evidence>
<evidence type="ECO:0000313" key="4">
    <source>
        <dbReference type="Proteomes" id="UP000019423"/>
    </source>
</evidence>
<evidence type="ECO:0008006" key="5">
    <source>
        <dbReference type="Google" id="ProtNLM"/>
    </source>
</evidence>
<accession>W8EQ99</accession>
<feature type="signal peptide" evidence="2">
    <location>
        <begin position="1"/>
        <end position="21"/>
    </location>
</feature>
<dbReference type="AlphaFoldDB" id="W8EQ99"/>
<dbReference type="PATRIC" id="fig|1227739.3.peg.52"/>
<dbReference type="EMBL" id="CP007144">
    <property type="protein sequence ID" value="AHJ95349.1"/>
    <property type="molecule type" value="Genomic_DNA"/>
</dbReference>
<dbReference type="HOGENOM" id="CLU_2180259_0_0_10"/>
<gene>
    <name evidence="3" type="ORF">Hsw_PA0016</name>
</gene>
<keyword evidence="3" id="KW-0614">Plasmid</keyword>
<keyword evidence="1" id="KW-0812">Transmembrane</keyword>
<organism evidence="3 4">
    <name type="scientific">Hymenobacter swuensis DY53</name>
    <dbReference type="NCBI Taxonomy" id="1227739"/>
    <lineage>
        <taxon>Bacteria</taxon>
        <taxon>Pseudomonadati</taxon>
        <taxon>Bacteroidota</taxon>
        <taxon>Cytophagia</taxon>
        <taxon>Cytophagales</taxon>
        <taxon>Hymenobacteraceae</taxon>
        <taxon>Hymenobacter</taxon>
    </lineage>
</organism>
<evidence type="ECO:0000256" key="1">
    <source>
        <dbReference type="SAM" id="Phobius"/>
    </source>
</evidence>
<feature type="transmembrane region" description="Helical" evidence="1">
    <location>
        <begin position="38"/>
        <end position="58"/>
    </location>
</feature>
<dbReference type="RefSeq" id="WP_044000303.1">
    <property type="nucleotide sequence ID" value="NZ_CP007144.1"/>
</dbReference>